<keyword evidence="5" id="KW-0722">Serine protease inhibitor</keyword>
<dbReference type="GO" id="GO:0005576">
    <property type="term" value="C:extracellular region"/>
    <property type="evidence" value="ECO:0007669"/>
    <property type="project" value="UniProtKB-SubCell"/>
</dbReference>
<sequence>MLHRLVLTAAASATAALSAVPSASAAPAGPVSAVPATASATGLAATTAYGEPVLRSLPRMPPPASVEDSGDRLTVTVHHTGGDADGTYELRCHPDGGGHPDVSGACQKLDRSTTWGKDPFAPMPPGTMCTMLYGGPATAHVTGTWAGRPVDATFDRADGCEIARWDALVPLLPDTYA</sequence>
<dbReference type="InterPro" id="IPR023549">
    <property type="entry name" value="Subtilisin_inhibitor"/>
</dbReference>
<keyword evidence="3" id="KW-0964">Secreted</keyword>
<dbReference type="InterPro" id="IPR036819">
    <property type="entry name" value="Subtilisin_inhibitor-like_sf"/>
</dbReference>
<evidence type="ECO:0000256" key="6">
    <source>
        <dbReference type="ARBA" id="ARBA00023157"/>
    </source>
</evidence>
<dbReference type="Gene3D" id="3.30.350.10">
    <property type="entry name" value="Subtilisin inhibitor-like"/>
    <property type="match status" value="1"/>
</dbReference>
<keyword evidence="4" id="KW-0646">Protease inhibitor</keyword>
<evidence type="ECO:0000256" key="3">
    <source>
        <dbReference type="ARBA" id="ARBA00022525"/>
    </source>
</evidence>
<reference evidence="9" key="1">
    <citation type="submission" date="2024-07" db="EMBL/GenBank/DDBJ databases">
        <authorList>
            <person name="Yu S.T."/>
        </authorList>
    </citation>
    <scope>NUCLEOTIDE SEQUENCE</scope>
    <source>
        <strain evidence="9">R41</strain>
    </source>
</reference>
<evidence type="ECO:0000313" key="9">
    <source>
        <dbReference type="EMBL" id="XDQ54478.1"/>
    </source>
</evidence>
<evidence type="ECO:0000256" key="4">
    <source>
        <dbReference type="ARBA" id="ARBA00022690"/>
    </source>
</evidence>
<evidence type="ECO:0000259" key="8">
    <source>
        <dbReference type="Pfam" id="PF00720"/>
    </source>
</evidence>
<dbReference type="RefSeq" id="WP_369247690.1">
    <property type="nucleotide sequence ID" value="NZ_CP163443.1"/>
</dbReference>
<evidence type="ECO:0000256" key="5">
    <source>
        <dbReference type="ARBA" id="ARBA00022900"/>
    </source>
</evidence>
<dbReference type="EMBL" id="CP163443">
    <property type="protein sequence ID" value="XDQ54478.1"/>
    <property type="molecule type" value="Genomic_DNA"/>
</dbReference>
<keyword evidence="7" id="KW-0732">Signal</keyword>
<feature type="chain" id="PRO_5044275089" evidence="7">
    <location>
        <begin position="26"/>
        <end position="177"/>
    </location>
</feature>
<dbReference type="GO" id="GO:0004867">
    <property type="term" value="F:serine-type endopeptidase inhibitor activity"/>
    <property type="evidence" value="ECO:0007669"/>
    <property type="project" value="UniProtKB-KW"/>
</dbReference>
<feature type="signal peptide" evidence="7">
    <location>
        <begin position="1"/>
        <end position="25"/>
    </location>
</feature>
<gene>
    <name evidence="9" type="ORF">AB5J53_23860</name>
</gene>
<comment type="similarity">
    <text evidence="2">Belongs to the protease inhibitor I16 (SSI) family.</text>
</comment>
<dbReference type="Pfam" id="PF00720">
    <property type="entry name" value="SSI"/>
    <property type="match status" value="1"/>
</dbReference>
<comment type="subcellular location">
    <subcellularLocation>
        <location evidence="1">Secreted</location>
    </subcellularLocation>
</comment>
<keyword evidence="6" id="KW-1015">Disulfide bond</keyword>
<organism evidence="9">
    <name type="scientific">Streptomyces sp. R41</name>
    <dbReference type="NCBI Taxonomy" id="3238632"/>
    <lineage>
        <taxon>Bacteria</taxon>
        <taxon>Bacillati</taxon>
        <taxon>Actinomycetota</taxon>
        <taxon>Actinomycetes</taxon>
        <taxon>Kitasatosporales</taxon>
        <taxon>Streptomycetaceae</taxon>
        <taxon>Streptomyces</taxon>
    </lineage>
</organism>
<evidence type="ECO:0000256" key="2">
    <source>
        <dbReference type="ARBA" id="ARBA00010472"/>
    </source>
</evidence>
<evidence type="ECO:0000256" key="7">
    <source>
        <dbReference type="SAM" id="SignalP"/>
    </source>
</evidence>
<protein>
    <submittedName>
        <fullName evidence="9">SSI family serine proteinase inhibitor</fullName>
    </submittedName>
</protein>
<name>A0AB39RFI9_9ACTN</name>
<dbReference type="AlphaFoldDB" id="A0AB39RFI9"/>
<dbReference type="SUPFAM" id="SSF55399">
    <property type="entry name" value="Subtilisin inhibitor"/>
    <property type="match status" value="1"/>
</dbReference>
<evidence type="ECO:0000256" key="1">
    <source>
        <dbReference type="ARBA" id="ARBA00004613"/>
    </source>
</evidence>
<proteinExistence type="inferred from homology"/>
<accession>A0AB39RFI9</accession>
<feature type="domain" description="Subtilisin inhibitor" evidence="8">
    <location>
        <begin position="73"/>
        <end position="151"/>
    </location>
</feature>